<keyword evidence="2" id="KW-0675">Receptor</keyword>
<name>A0AC58N9K7_CASCN</name>
<protein>
    <submittedName>
        <fullName evidence="2">Triggering receptor expressed on myeloid cells 1 isoform X1</fullName>
    </submittedName>
</protein>
<proteinExistence type="predicted"/>
<dbReference type="Proteomes" id="UP001732720">
    <property type="component" value="Chromosome 8"/>
</dbReference>
<reference evidence="2" key="1">
    <citation type="submission" date="2025-08" db="UniProtKB">
        <authorList>
            <consortium name="RefSeq"/>
        </authorList>
    </citation>
    <scope>IDENTIFICATION</scope>
</reference>
<evidence type="ECO:0000313" key="2">
    <source>
        <dbReference type="RefSeq" id="XP_073938331.1"/>
    </source>
</evidence>
<keyword evidence="1" id="KW-1185">Reference proteome</keyword>
<dbReference type="RefSeq" id="XP_073938331.1">
    <property type="nucleotide sequence ID" value="XM_074082230.1"/>
</dbReference>
<sequence>MKKARLWELLWILFLSESNSLFLLKELQAAFELQEEKYAKTEGQNLTVRCPFNIMMYFYSQKAWQRLQDTGEPLTLAITEKSSGNPSQVQVGKYTLKDDPSEAMLYVQMTNLQVEDSGLYRCVIYHPPADPIILFRPVRLVVTKDSSVTPASDKNPTLNSAKIPTLTTTKDPSNTHARYRTVTQPLPKTTALISSLDPGVNFTNKTDVIRVPVLSFVVPVTCGLLSKSLVFGVLFAVTQRSFGS</sequence>
<accession>A0AC58N9K7</accession>
<evidence type="ECO:0000313" key="1">
    <source>
        <dbReference type="Proteomes" id="UP001732720"/>
    </source>
</evidence>
<organism evidence="1 2">
    <name type="scientific">Castor canadensis</name>
    <name type="common">American beaver</name>
    <dbReference type="NCBI Taxonomy" id="51338"/>
    <lineage>
        <taxon>Eukaryota</taxon>
        <taxon>Metazoa</taxon>
        <taxon>Chordata</taxon>
        <taxon>Craniata</taxon>
        <taxon>Vertebrata</taxon>
        <taxon>Euteleostomi</taxon>
        <taxon>Mammalia</taxon>
        <taxon>Eutheria</taxon>
        <taxon>Euarchontoglires</taxon>
        <taxon>Glires</taxon>
        <taxon>Rodentia</taxon>
        <taxon>Castorimorpha</taxon>
        <taxon>Castoridae</taxon>
        <taxon>Castor</taxon>
    </lineage>
</organism>
<gene>
    <name evidence="2" type="primary">Trem1</name>
</gene>